<proteinExistence type="predicted"/>
<gene>
    <name evidence="2" type="ORF">KIN20_031343</name>
</gene>
<dbReference type="AlphaFoldDB" id="A0AAD5R5F1"/>
<accession>A0AAD5R5F1</accession>
<keyword evidence="3" id="KW-1185">Reference proteome</keyword>
<dbReference type="EMBL" id="JAHQIW010006681">
    <property type="protein sequence ID" value="KAJ1369783.1"/>
    <property type="molecule type" value="Genomic_DNA"/>
</dbReference>
<evidence type="ECO:0000313" key="3">
    <source>
        <dbReference type="Proteomes" id="UP001196413"/>
    </source>
</evidence>
<dbReference type="Proteomes" id="UP001196413">
    <property type="component" value="Unassembled WGS sequence"/>
</dbReference>
<evidence type="ECO:0000313" key="2">
    <source>
        <dbReference type="EMBL" id="KAJ1369783.1"/>
    </source>
</evidence>
<organism evidence="2 3">
    <name type="scientific">Parelaphostrongylus tenuis</name>
    <name type="common">Meningeal worm</name>
    <dbReference type="NCBI Taxonomy" id="148309"/>
    <lineage>
        <taxon>Eukaryota</taxon>
        <taxon>Metazoa</taxon>
        <taxon>Ecdysozoa</taxon>
        <taxon>Nematoda</taxon>
        <taxon>Chromadorea</taxon>
        <taxon>Rhabditida</taxon>
        <taxon>Rhabditina</taxon>
        <taxon>Rhabditomorpha</taxon>
        <taxon>Strongyloidea</taxon>
        <taxon>Metastrongylidae</taxon>
        <taxon>Parelaphostrongylus</taxon>
    </lineage>
</organism>
<protein>
    <submittedName>
        <fullName evidence="2">Uncharacterized protein</fullName>
    </submittedName>
</protein>
<name>A0AAD5R5F1_PARTN</name>
<sequence length="228" mass="25342">MTDGREELLSRFHDNVRVLKNEHLHAGRTCSLKEKGAVSAAADIFQITVWHAHQPPCSNQITAMGDWLSRNKGTNGVCAGVRASSEDEPSNYFREEDWEVFGDEELETMFQGLPVSIDEYIDNESDASMDKNVNTPQGSEHDDDGTDGAERPLLNVDSVAGDYTTNVPPPTVLLCDGPSAGVQHSITTECRQLAHFHELLAHDRSLGVDCEADKYVWSSEERRLNREI</sequence>
<evidence type="ECO:0000256" key="1">
    <source>
        <dbReference type="SAM" id="MobiDB-lite"/>
    </source>
</evidence>
<reference evidence="2" key="1">
    <citation type="submission" date="2021-06" db="EMBL/GenBank/DDBJ databases">
        <title>Parelaphostrongylus tenuis whole genome reference sequence.</title>
        <authorList>
            <person name="Garwood T.J."/>
            <person name="Larsen P.A."/>
            <person name="Fountain-Jones N.M."/>
            <person name="Garbe J.R."/>
            <person name="Macchietto M.G."/>
            <person name="Kania S.A."/>
            <person name="Gerhold R.W."/>
            <person name="Richards J.E."/>
            <person name="Wolf T.M."/>
        </authorList>
    </citation>
    <scope>NUCLEOTIDE SEQUENCE</scope>
    <source>
        <strain evidence="2">MNPRO001-30</strain>
        <tissue evidence="2">Meninges</tissue>
    </source>
</reference>
<comment type="caution">
    <text evidence="2">The sequence shown here is derived from an EMBL/GenBank/DDBJ whole genome shotgun (WGS) entry which is preliminary data.</text>
</comment>
<feature type="region of interest" description="Disordered" evidence="1">
    <location>
        <begin position="127"/>
        <end position="152"/>
    </location>
</feature>